<organism evidence="11 12">
    <name type="scientific">Natranaeroarchaeum sulfidigenes</name>
    <dbReference type="NCBI Taxonomy" id="2784880"/>
    <lineage>
        <taxon>Archaea</taxon>
        <taxon>Methanobacteriati</taxon>
        <taxon>Methanobacteriota</taxon>
        <taxon>Stenosarchaea group</taxon>
        <taxon>Halobacteria</taxon>
        <taxon>Halobacteriales</taxon>
        <taxon>Natronoarchaeaceae</taxon>
        <taxon>Natranaeroarchaeum</taxon>
    </lineage>
</organism>
<evidence type="ECO:0000313" key="12">
    <source>
        <dbReference type="Proteomes" id="UP000663586"/>
    </source>
</evidence>
<dbReference type="PRINTS" id="PR00732">
    <property type="entry name" value="GLHYDRLASE4"/>
</dbReference>
<dbReference type="NCBIfam" id="NF011657">
    <property type="entry name" value="PRK15076.1"/>
    <property type="match status" value="1"/>
</dbReference>
<keyword evidence="6" id="KW-0520">NAD</keyword>
<evidence type="ECO:0000256" key="7">
    <source>
        <dbReference type="ARBA" id="ARBA00023211"/>
    </source>
</evidence>
<comment type="similarity">
    <text evidence="3">Belongs to the glycosyl hydrolase 4 family.</text>
</comment>
<dbReference type="RefSeq" id="WP_238477342.1">
    <property type="nucleotide sequence ID" value="NZ_CP064786.1"/>
</dbReference>
<dbReference type="InterPro" id="IPR053715">
    <property type="entry name" value="GH4_Enzyme_sf"/>
</dbReference>
<protein>
    <submittedName>
        <fullName evidence="11">Alpha-galactosidase/6-phospho-beta-glucosidase, family 4 of glycosyl hydrolase</fullName>
    </submittedName>
</protein>
<dbReference type="GO" id="GO:0016616">
    <property type="term" value="F:oxidoreductase activity, acting on the CH-OH group of donors, NAD or NADP as acceptor"/>
    <property type="evidence" value="ECO:0007669"/>
    <property type="project" value="InterPro"/>
</dbReference>
<keyword evidence="9" id="KW-0326">Glycosidase</keyword>
<evidence type="ECO:0000259" key="10">
    <source>
        <dbReference type="Pfam" id="PF11975"/>
    </source>
</evidence>
<evidence type="ECO:0000256" key="6">
    <source>
        <dbReference type="ARBA" id="ARBA00023027"/>
    </source>
</evidence>
<dbReference type="PANTHER" id="PTHR32092">
    <property type="entry name" value="6-PHOSPHO-BETA-GLUCOSIDASE-RELATED"/>
    <property type="match status" value="1"/>
</dbReference>
<dbReference type="Pfam" id="PF11975">
    <property type="entry name" value="Glyco_hydro_4C"/>
    <property type="match status" value="1"/>
</dbReference>
<keyword evidence="8" id="KW-0119">Carbohydrate metabolism</keyword>
<dbReference type="Pfam" id="PF02056">
    <property type="entry name" value="Glyco_hydro_4"/>
    <property type="match status" value="1"/>
</dbReference>
<evidence type="ECO:0000256" key="2">
    <source>
        <dbReference type="ARBA" id="ARBA00001936"/>
    </source>
</evidence>
<dbReference type="Proteomes" id="UP000663586">
    <property type="component" value="Chromosome"/>
</dbReference>
<dbReference type="CDD" id="cd05297">
    <property type="entry name" value="GH4_alpha_glucosidase_galactosidase"/>
    <property type="match status" value="1"/>
</dbReference>
<feature type="domain" description="Glycosyl hydrolase family 4 C-terminal" evidence="10">
    <location>
        <begin position="193"/>
        <end position="407"/>
    </location>
</feature>
<accession>A0A897MYT8</accession>
<evidence type="ECO:0000313" key="11">
    <source>
        <dbReference type="EMBL" id="QSG03286.1"/>
    </source>
</evidence>
<dbReference type="GO" id="GO:0004553">
    <property type="term" value="F:hydrolase activity, hydrolyzing O-glycosyl compounds"/>
    <property type="evidence" value="ECO:0007669"/>
    <property type="project" value="InterPro"/>
</dbReference>
<proteinExistence type="inferred from homology"/>
<gene>
    <name evidence="11" type="primary">celF</name>
    <name evidence="11" type="ORF">AArcS_2086</name>
</gene>
<name>A0A897MYT8_9EURY</name>
<dbReference type="PANTHER" id="PTHR32092:SF6">
    <property type="entry name" value="ALPHA-GALACTOSIDASE"/>
    <property type="match status" value="1"/>
</dbReference>
<dbReference type="AlphaFoldDB" id="A0A897MYT8"/>
<sequence>MPKIAFIGAGSMVFAKNLVGDILSFEELSDSRITLMDIDEHRLEQTTEVAEAMVANGNVDATIESTTDRREALGDADYVLNMINVGGTEPFENEIRIPEKYGVKQAIGDTLGPGGIFRGLRTIPTMLDLAEDMEELCPDALLLNYTNPMAIICWALYESTDIETVGLCHSVPHTAEAIAEYTDIPQDELDYWVAGINHMAWFLECEWRGEDVYPLLREAMTDPETYEKDTVRFELLKHFGAFVTESSHHNSEYHPYFRTDEELIAELGGTNYAERMETATYLEGWKERSNERDNALAEFDDEEIRIERSEEYASRLIHSMETDTPRRLNLNVSNENGAIANLENDACVEVPCLIDGTGVRPCSVGELPPQLAALNRTHVNVQRLAVEGALAGDRERIHQAIKLDPLTAAELTLDEIHEMTEELIEANEAYIPDLN</sequence>
<evidence type="ECO:0000256" key="1">
    <source>
        <dbReference type="ARBA" id="ARBA00001911"/>
    </source>
</evidence>
<dbReference type="KEGG" id="hara:AArcS_2086"/>
<evidence type="ECO:0000256" key="5">
    <source>
        <dbReference type="ARBA" id="ARBA00022801"/>
    </source>
</evidence>
<dbReference type="EMBL" id="CP064786">
    <property type="protein sequence ID" value="QSG03286.1"/>
    <property type="molecule type" value="Genomic_DNA"/>
</dbReference>
<dbReference type="InterPro" id="IPR015955">
    <property type="entry name" value="Lactate_DH/Glyco_Ohase_4_C"/>
</dbReference>
<keyword evidence="4" id="KW-0479">Metal-binding</keyword>
<evidence type="ECO:0000256" key="8">
    <source>
        <dbReference type="ARBA" id="ARBA00023277"/>
    </source>
</evidence>
<dbReference type="InterPro" id="IPR001088">
    <property type="entry name" value="Glyco_hydro_4"/>
</dbReference>
<dbReference type="GO" id="GO:0005975">
    <property type="term" value="P:carbohydrate metabolic process"/>
    <property type="evidence" value="ECO:0007669"/>
    <property type="project" value="InterPro"/>
</dbReference>
<dbReference type="GeneID" id="70685462"/>
<comment type="cofactor">
    <cofactor evidence="1">
        <name>NAD(+)</name>
        <dbReference type="ChEBI" id="CHEBI:57540"/>
    </cofactor>
</comment>
<dbReference type="GO" id="GO:0046872">
    <property type="term" value="F:metal ion binding"/>
    <property type="evidence" value="ECO:0007669"/>
    <property type="project" value="UniProtKB-KW"/>
</dbReference>
<keyword evidence="7" id="KW-0464">Manganese</keyword>
<evidence type="ECO:0000256" key="4">
    <source>
        <dbReference type="ARBA" id="ARBA00022723"/>
    </source>
</evidence>
<comment type="cofactor">
    <cofactor evidence="2">
        <name>Mn(2+)</name>
        <dbReference type="ChEBI" id="CHEBI:29035"/>
    </cofactor>
</comment>
<dbReference type="InterPro" id="IPR036291">
    <property type="entry name" value="NAD(P)-bd_dom_sf"/>
</dbReference>
<reference evidence="11" key="1">
    <citation type="submission" date="2020-11" db="EMBL/GenBank/DDBJ databases">
        <title>Carbohydrate-dependent, anaerobic sulfur respiration: A novel catabolism in halophilic archaea.</title>
        <authorList>
            <person name="Sorokin D.Y."/>
            <person name="Messina E."/>
            <person name="Smedile F."/>
            <person name="La Cono V."/>
            <person name="Hallsworth J.E."/>
            <person name="Yakimov M.M."/>
        </authorList>
    </citation>
    <scope>NUCLEOTIDE SEQUENCE</scope>
    <source>
        <strain evidence="11">AArc-S</strain>
    </source>
</reference>
<evidence type="ECO:0000256" key="3">
    <source>
        <dbReference type="ARBA" id="ARBA00010141"/>
    </source>
</evidence>
<dbReference type="Gene3D" id="3.90.1820.10">
    <property type="entry name" value="AglA-like glucosidase"/>
    <property type="match status" value="1"/>
</dbReference>
<dbReference type="InterPro" id="IPR022616">
    <property type="entry name" value="Glyco_hydro_4_C"/>
</dbReference>
<keyword evidence="12" id="KW-1185">Reference proteome</keyword>
<dbReference type="SUPFAM" id="SSF51735">
    <property type="entry name" value="NAD(P)-binding Rossmann-fold domains"/>
    <property type="match status" value="1"/>
</dbReference>
<evidence type="ECO:0000256" key="9">
    <source>
        <dbReference type="ARBA" id="ARBA00023295"/>
    </source>
</evidence>
<dbReference type="SUPFAM" id="SSF56327">
    <property type="entry name" value="LDH C-terminal domain-like"/>
    <property type="match status" value="1"/>
</dbReference>
<keyword evidence="5 11" id="KW-0378">Hydrolase</keyword>